<dbReference type="AlphaFoldDB" id="A0A0R3WYI4"/>
<evidence type="ECO:0000313" key="2">
    <source>
        <dbReference type="Proteomes" id="UP000274429"/>
    </source>
</evidence>
<sequence>MTAEARGCLPSDSHSVALLQREPSRSGSGGEVQRLLKGVECSGDLTTLILNSSSVSTPTNTTSNQGCLKGHGLPLTAGVPYLTGVGGFQSSTQSGAYNMINSLPGFSTESPNGQLVQYDTQWNDSQLQNSAGSRTEALHEVPPYASSNVVSPEMNQSTWNSAIEVPMKMHLANQSNTLDKHSCPIRLMPSLASIPYIANGPFLLSYSLLVQVNLVFTKP</sequence>
<protein>
    <submittedName>
        <fullName evidence="3">Growth-regulating factor</fullName>
    </submittedName>
</protein>
<evidence type="ECO:0000313" key="1">
    <source>
        <dbReference type="EMBL" id="VDM27704.1"/>
    </source>
</evidence>
<name>A0A0R3WYI4_HYDTA</name>
<dbReference type="EMBL" id="UYWX01009155">
    <property type="protein sequence ID" value="VDM27704.1"/>
    <property type="molecule type" value="Genomic_DNA"/>
</dbReference>
<proteinExistence type="predicted"/>
<reference evidence="1 2" key="2">
    <citation type="submission" date="2018-11" db="EMBL/GenBank/DDBJ databases">
        <authorList>
            <consortium name="Pathogen Informatics"/>
        </authorList>
    </citation>
    <scope>NUCLEOTIDE SEQUENCE [LARGE SCALE GENOMIC DNA]</scope>
</reference>
<keyword evidence="2" id="KW-1185">Reference proteome</keyword>
<accession>A0A0R3WYI4</accession>
<reference evidence="3" key="1">
    <citation type="submission" date="2017-02" db="UniProtKB">
        <authorList>
            <consortium name="WormBaseParasite"/>
        </authorList>
    </citation>
    <scope>IDENTIFICATION</scope>
</reference>
<dbReference type="Proteomes" id="UP000274429">
    <property type="component" value="Unassembled WGS sequence"/>
</dbReference>
<dbReference type="STRING" id="6205.A0A0R3WYI4"/>
<gene>
    <name evidence="1" type="ORF">TTAC_LOCUS5810</name>
</gene>
<dbReference type="WBParaSite" id="TTAC_0000582401-mRNA-1">
    <property type="protein sequence ID" value="TTAC_0000582401-mRNA-1"/>
    <property type="gene ID" value="TTAC_0000582401"/>
</dbReference>
<organism evidence="3">
    <name type="scientific">Hydatigena taeniaeformis</name>
    <name type="common">Feline tapeworm</name>
    <name type="synonym">Taenia taeniaeformis</name>
    <dbReference type="NCBI Taxonomy" id="6205"/>
    <lineage>
        <taxon>Eukaryota</taxon>
        <taxon>Metazoa</taxon>
        <taxon>Spiralia</taxon>
        <taxon>Lophotrochozoa</taxon>
        <taxon>Platyhelminthes</taxon>
        <taxon>Cestoda</taxon>
        <taxon>Eucestoda</taxon>
        <taxon>Cyclophyllidea</taxon>
        <taxon>Taeniidae</taxon>
        <taxon>Hydatigera</taxon>
    </lineage>
</organism>
<evidence type="ECO:0000313" key="3">
    <source>
        <dbReference type="WBParaSite" id="TTAC_0000582401-mRNA-1"/>
    </source>
</evidence>